<dbReference type="Proteomes" id="UP000779900">
    <property type="component" value="Unassembled WGS sequence"/>
</dbReference>
<dbReference type="AlphaFoldDB" id="A0A937XG86"/>
<protein>
    <recommendedName>
        <fullName evidence="3">VCBS repeat-containing protein</fullName>
    </recommendedName>
</protein>
<name>A0A937XG86_UNCW3</name>
<dbReference type="EMBL" id="VGIR01000017">
    <property type="protein sequence ID" value="MBM3331058.1"/>
    <property type="molecule type" value="Genomic_DNA"/>
</dbReference>
<dbReference type="SUPFAM" id="SSF69318">
    <property type="entry name" value="Integrin alpha N-terminal domain"/>
    <property type="match status" value="1"/>
</dbReference>
<comment type="caution">
    <text evidence="1">The sequence shown here is derived from an EMBL/GenBank/DDBJ whole genome shotgun (WGS) entry which is preliminary data.</text>
</comment>
<dbReference type="InterPro" id="IPR028994">
    <property type="entry name" value="Integrin_alpha_N"/>
</dbReference>
<gene>
    <name evidence="1" type="ORF">FJY68_04300</name>
</gene>
<evidence type="ECO:0008006" key="3">
    <source>
        <dbReference type="Google" id="ProtNLM"/>
    </source>
</evidence>
<organism evidence="1 2">
    <name type="scientific">candidate division WOR-3 bacterium</name>
    <dbReference type="NCBI Taxonomy" id="2052148"/>
    <lineage>
        <taxon>Bacteria</taxon>
        <taxon>Bacteria division WOR-3</taxon>
    </lineage>
</organism>
<evidence type="ECO:0000313" key="1">
    <source>
        <dbReference type="EMBL" id="MBM3331058.1"/>
    </source>
</evidence>
<accession>A0A937XG86</accession>
<reference evidence="1" key="1">
    <citation type="submission" date="2019-03" db="EMBL/GenBank/DDBJ databases">
        <title>Lake Tanganyika Metagenome-Assembled Genomes (MAGs).</title>
        <authorList>
            <person name="Tran P."/>
        </authorList>
    </citation>
    <scope>NUCLEOTIDE SEQUENCE</scope>
    <source>
        <strain evidence="1">K_DeepCast_150m_m2_040</strain>
    </source>
</reference>
<evidence type="ECO:0000313" key="2">
    <source>
        <dbReference type="Proteomes" id="UP000779900"/>
    </source>
</evidence>
<proteinExistence type="predicted"/>
<sequence>MKRPLPGVSFVIRTLFVLVAVSLSAAESEPLAVLGRSPLDRVVAISSGHFAGTSDDVLVVQDIGRMELSRGPGRDRTIVDLRRLALLRLAGAGFKTVWQSEPFNSTTAAGSDIAGTCWTSGDVDADGLQELLIFTADSCNVMHFVSDSVTSSAYGLAGAWVEAATVCDADGDGLADVATLELSGLDSVKTARLLRLYRMTATGLVPCLPYSCGIERGADVRVALLGSARLEDYPGELPIVASIYPTLKPSMYEILYRPKPDSLVLTDRPFPWQEWFSKDRVLPAGDLRLFDVGDTLVAYGYYVPGSRPSGPSASFAALEDGEWRLLTLLESARRVSGPICRFSRNGVGGWLEVRDNLFYFYPGEIFRWRP</sequence>